<evidence type="ECO:0008006" key="11">
    <source>
        <dbReference type="Google" id="ProtNLM"/>
    </source>
</evidence>
<evidence type="ECO:0000256" key="5">
    <source>
        <dbReference type="SAM" id="MobiDB-lite"/>
    </source>
</evidence>
<gene>
    <name evidence="9" type="ORF">QCA50_006598</name>
</gene>
<dbReference type="Pfam" id="PF08621">
    <property type="entry name" value="RPAP1_N"/>
    <property type="match status" value="1"/>
</dbReference>
<dbReference type="InterPro" id="IPR013930">
    <property type="entry name" value="RPAP1_N"/>
</dbReference>
<accession>A0AAW0GI97</accession>
<dbReference type="EMBL" id="JASBNA010000007">
    <property type="protein sequence ID" value="KAK7689958.1"/>
    <property type="molecule type" value="Genomic_DNA"/>
</dbReference>
<evidence type="ECO:0000256" key="2">
    <source>
        <dbReference type="ARBA" id="ARBA00009953"/>
    </source>
</evidence>
<dbReference type="AlphaFoldDB" id="A0AAW0GI97"/>
<dbReference type="PANTHER" id="PTHR21483">
    <property type="entry name" value="RNA POLYMERASE II-ASSOCIATED PROTEIN 1"/>
    <property type="match status" value="1"/>
</dbReference>
<keyword evidence="3" id="KW-0804">Transcription</keyword>
<proteinExistence type="inferred from homology"/>
<evidence type="ECO:0000259" key="7">
    <source>
        <dbReference type="Pfam" id="PF08621"/>
    </source>
</evidence>
<reference evidence="9 10" key="1">
    <citation type="submission" date="2022-09" db="EMBL/GenBank/DDBJ databases">
        <authorList>
            <person name="Palmer J.M."/>
        </authorList>
    </citation>
    <scope>NUCLEOTIDE SEQUENCE [LARGE SCALE GENOMIC DNA]</scope>
    <source>
        <strain evidence="9 10">DSM 7382</strain>
    </source>
</reference>
<dbReference type="Pfam" id="PF25766">
    <property type="entry name" value="TPR_RPAP1"/>
    <property type="match status" value="1"/>
</dbReference>
<dbReference type="GO" id="GO:0006366">
    <property type="term" value="P:transcription by RNA polymerase II"/>
    <property type="evidence" value="ECO:0007669"/>
    <property type="project" value="InterPro"/>
</dbReference>
<keyword evidence="10" id="KW-1185">Reference proteome</keyword>
<evidence type="ECO:0000256" key="3">
    <source>
        <dbReference type="ARBA" id="ARBA00023163"/>
    </source>
</evidence>
<sequence>MAQSKFNTPLIGSVFERKPGTPSTFRPKTSDSEKTGFPSAKHRSKSAFARARNVEKLGGQERPREPPSITAIPPKQSSDDQSPADDWRHQVEEENMRRVENMSPEELEQERKEILDRFGSNLGDILKKARAARETKEVGDSSRKPIEVITTLGSSEHGKIHQPSPLKTPRKSALVSRPSSPLSASSTRPPSRQLRFADLTPQDVHVYESAPPSPKRKPLALPPPTDNDGPTISLGEFRDHFKLPAVTSPQHTRTEQNAKTDEVSTEEGTPEDIRRRFFPAANANDPSLAWMKGSESSQPEAGPSNPSLRFDLTGTPIPLSLTSTLPTHLGLHHHAEGTHAGYTLDDLFLLSRSTVPGQRASMLDVLRRIAKRLGDGVKHPSKGIPELVGQEEGLRKRILAAGVEAMAERGSLGAQAVAAIWQCLVGWDEGLGAVEGVELKQSSDDDIVSSLPLEYVLPQIASAIVAIALPTESLSQLLAVVHRLAQHTNDIANNIVETPNLVVNIIQTFLLTPIPPPDASSYPEPFALQTLTILAHASRSNASTLAGPADALLRFVVTLPNSSPFPPLLATTLLTSTLRFYTALASYGFYAQIATTAYEQFHKLSRYALSEECHSSQLREAWLGLLEAWMVCARDPHRTSPPHEILWSQVVGWGWNDDVLELRQRLSVDNASVWAALWRAAAAWLEGASVNGVRGGETEKAAVIDAVIEGFTNGQERSVVEASIKELKRLLQGWTALSPTDLPLLQAIARHGSVVASAIRFWLSCLPSSSQTGLESPPFRLPFNDISNLSALVATHSIWQDVLRSGTEGLAYAPLRPLSSFLTSYLSLSKVMPGTSDDFWMAQAFTILMRLLPGDNDAAIRIIQDVVGGITQPFMTSHGLVVPPVIWEKRGMDPIVPFLTYSLRVKDVTIGSYWSTPKSISMATTLRLPPASRINPESRKDISLPLPRDWLFAPLDYLLRSGQTDIFKTLPSWWNFSETEVVRATLLLVRVQREVLLRNGLFIPMLSREETVFGCMKVFMLEHEQQQESSSEEVFRDSIVGDFMRALIAPFTISVNHSAEVIVRSLHPYPGNFVSLYDSVSFSHPLFAQLLLPPTSMRYPVDYRKYLWVDYGHVLKTIRTPITEAVAESIDEYLYPVETNSEILSAYLRGLAKNKLEGLVRLVAIHHIACNIWADLRTDQESSVGDKEKSAKLLLQGVVTQGDFDTVKEVVLYKQSREINLILPPACFEQDGDWKAPRRAFVAQCEDIVIGRLKNLL</sequence>
<feature type="compositionally biased region" description="Low complexity" evidence="5">
    <location>
        <begin position="172"/>
        <end position="191"/>
    </location>
</feature>
<evidence type="ECO:0000259" key="6">
    <source>
        <dbReference type="Pfam" id="PF08620"/>
    </source>
</evidence>
<feature type="domain" description="RPAP1 N-terminal" evidence="7">
    <location>
        <begin position="90"/>
        <end position="134"/>
    </location>
</feature>
<dbReference type="InterPro" id="IPR057989">
    <property type="entry name" value="TPR_RPAP1/MINIYO-like"/>
</dbReference>
<evidence type="ECO:0000259" key="8">
    <source>
        <dbReference type="Pfam" id="PF25766"/>
    </source>
</evidence>
<dbReference type="InterPro" id="IPR013929">
    <property type="entry name" value="RPAP1_C"/>
</dbReference>
<feature type="region of interest" description="Disordered" evidence="5">
    <location>
        <begin position="130"/>
        <end position="307"/>
    </location>
</feature>
<feature type="compositionally biased region" description="Basic and acidic residues" evidence="5">
    <location>
        <begin position="85"/>
        <end position="100"/>
    </location>
</feature>
<evidence type="ECO:0000313" key="10">
    <source>
        <dbReference type="Proteomes" id="UP001385951"/>
    </source>
</evidence>
<protein>
    <recommendedName>
        <fullName evidence="11">RNA polymerase II-associated protein 1 C-terminal domain-containing protein</fullName>
    </recommendedName>
</protein>
<feature type="domain" description="RPAP1 C-terminal" evidence="6">
    <location>
        <begin position="307"/>
        <end position="373"/>
    </location>
</feature>
<keyword evidence="4" id="KW-0539">Nucleus</keyword>
<comment type="subcellular location">
    <subcellularLocation>
        <location evidence="1">Nucleus</location>
    </subcellularLocation>
</comment>
<comment type="caution">
    <text evidence="9">The sequence shown here is derived from an EMBL/GenBank/DDBJ whole genome shotgun (WGS) entry which is preliminary data.</text>
</comment>
<comment type="similarity">
    <text evidence="2">Belongs to the RPAP1 family.</text>
</comment>
<dbReference type="InterPro" id="IPR039913">
    <property type="entry name" value="RPAP1/Rba50"/>
</dbReference>
<organism evidence="9 10">
    <name type="scientific">Cerrena zonata</name>
    <dbReference type="NCBI Taxonomy" id="2478898"/>
    <lineage>
        <taxon>Eukaryota</taxon>
        <taxon>Fungi</taxon>
        <taxon>Dikarya</taxon>
        <taxon>Basidiomycota</taxon>
        <taxon>Agaricomycotina</taxon>
        <taxon>Agaricomycetes</taxon>
        <taxon>Polyporales</taxon>
        <taxon>Cerrenaceae</taxon>
        <taxon>Cerrena</taxon>
    </lineage>
</organism>
<feature type="compositionally biased region" description="Basic and acidic residues" evidence="5">
    <location>
        <begin position="130"/>
        <end position="146"/>
    </location>
</feature>
<feature type="region of interest" description="Disordered" evidence="5">
    <location>
        <begin position="1"/>
        <end position="109"/>
    </location>
</feature>
<evidence type="ECO:0000256" key="1">
    <source>
        <dbReference type="ARBA" id="ARBA00004123"/>
    </source>
</evidence>
<dbReference type="PANTHER" id="PTHR21483:SF18">
    <property type="entry name" value="RNA POLYMERASE II-ASSOCIATED PROTEIN 1"/>
    <property type="match status" value="1"/>
</dbReference>
<name>A0AAW0GI97_9APHY</name>
<dbReference type="Proteomes" id="UP001385951">
    <property type="component" value="Unassembled WGS sequence"/>
</dbReference>
<feature type="compositionally biased region" description="Basic and acidic residues" evidence="5">
    <location>
        <begin position="52"/>
        <end position="65"/>
    </location>
</feature>
<dbReference type="Pfam" id="PF08620">
    <property type="entry name" value="RPAP1_C"/>
    <property type="match status" value="1"/>
</dbReference>
<feature type="compositionally biased region" description="Polar residues" evidence="5">
    <location>
        <begin position="294"/>
        <end position="307"/>
    </location>
</feature>
<feature type="compositionally biased region" description="Basic and acidic residues" evidence="5">
    <location>
        <begin position="252"/>
        <end position="262"/>
    </location>
</feature>
<evidence type="ECO:0000256" key="4">
    <source>
        <dbReference type="ARBA" id="ARBA00023242"/>
    </source>
</evidence>
<evidence type="ECO:0000313" key="9">
    <source>
        <dbReference type="EMBL" id="KAK7689958.1"/>
    </source>
</evidence>
<feature type="domain" description="RPAP1/MINIYO-like TPR repeats" evidence="8">
    <location>
        <begin position="1064"/>
        <end position="1169"/>
    </location>
</feature>